<dbReference type="AlphaFoldDB" id="A0A5B7JS66"/>
<name>A0A5B7JS66_PORTR</name>
<keyword evidence="2" id="KW-1185">Reference proteome</keyword>
<evidence type="ECO:0000313" key="1">
    <source>
        <dbReference type="EMBL" id="MPC97293.1"/>
    </source>
</evidence>
<evidence type="ECO:0000313" key="2">
    <source>
        <dbReference type="Proteomes" id="UP000324222"/>
    </source>
</evidence>
<organism evidence="1 2">
    <name type="scientific">Portunus trituberculatus</name>
    <name type="common">Swimming crab</name>
    <name type="synonym">Neptunus trituberculatus</name>
    <dbReference type="NCBI Taxonomy" id="210409"/>
    <lineage>
        <taxon>Eukaryota</taxon>
        <taxon>Metazoa</taxon>
        <taxon>Ecdysozoa</taxon>
        <taxon>Arthropoda</taxon>
        <taxon>Crustacea</taxon>
        <taxon>Multicrustacea</taxon>
        <taxon>Malacostraca</taxon>
        <taxon>Eumalacostraca</taxon>
        <taxon>Eucarida</taxon>
        <taxon>Decapoda</taxon>
        <taxon>Pleocyemata</taxon>
        <taxon>Brachyura</taxon>
        <taxon>Eubrachyura</taxon>
        <taxon>Portunoidea</taxon>
        <taxon>Portunidae</taxon>
        <taxon>Portuninae</taxon>
        <taxon>Portunus</taxon>
    </lineage>
</organism>
<protein>
    <submittedName>
        <fullName evidence="1">Uncharacterized protein</fullName>
    </submittedName>
</protein>
<reference evidence="1 2" key="1">
    <citation type="submission" date="2019-05" db="EMBL/GenBank/DDBJ databases">
        <title>Another draft genome of Portunus trituberculatus and its Hox gene families provides insights of decapod evolution.</title>
        <authorList>
            <person name="Jeong J.-H."/>
            <person name="Song I."/>
            <person name="Kim S."/>
            <person name="Choi T."/>
            <person name="Kim D."/>
            <person name="Ryu S."/>
            <person name="Kim W."/>
        </authorList>
    </citation>
    <scope>NUCLEOTIDE SEQUENCE [LARGE SCALE GENOMIC DNA]</scope>
    <source>
        <tissue evidence="1">Muscle</tissue>
    </source>
</reference>
<gene>
    <name evidence="1" type="ORF">E2C01_092598</name>
</gene>
<comment type="caution">
    <text evidence="1">The sequence shown here is derived from an EMBL/GenBank/DDBJ whole genome shotgun (WGS) entry which is preliminary data.</text>
</comment>
<dbReference type="EMBL" id="VSRR010109291">
    <property type="protein sequence ID" value="MPC97293.1"/>
    <property type="molecule type" value="Genomic_DNA"/>
</dbReference>
<accession>A0A5B7JS66</accession>
<dbReference type="Proteomes" id="UP000324222">
    <property type="component" value="Unassembled WGS sequence"/>
</dbReference>
<sequence>MSVLGGAPTVYTVHLHLTSSVSPSVTLHSAATRPCRHSLTRLCATLAYLSLIRFETETLTLNFTGLHHHHATTTTTTPRPATQRSRDCTFVV</sequence>
<proteinExistence type="predicted"/>